<reference evidence="3" key="1">
    <citation type="submission" date="2016-05" db="EMBL/GenBank/DDBJ databases">
        <authorList>
            <person name="Baek K."/>
            <person name="Yang S.-J."/>
        </authorList>
    </citation>
    <scope>NUCLEOTIDE SEQUENCE [LARGE SCALE GENOMIC DNA]</scope>
    <source>
        <strain evidence="3">ST58-10</strain>
    </source>
</reference>
<evidence type="ECO:0000313" key="2">
    <source>
        <dbReference type="EMBL" id="ANG62701.1"/>
    </source>
</evidence>
<organism evidence="2 3">
    <name type="scientific">Marinobacterium aestuarii</name>
    <dbReference type="NCBI Taxonomy" id="1821621"/>
    <lineage>
        <taxon>Bacteria</taxon>
        <taxon>Pseudomonadati</taxon>
        <taxon>Pseudomonadota</taxon>
        <taxon>Gammaproteobacteria</taxon>
        <taxon>Oceanospirillales</taxon>
        <taxon>Oceanospirillaceae</taxon>
        <taxon>Marinobacterium</taxon>
    </lineage>
</organism>
<dbReference type="SUPFAM" id="SSF52402">
    <property type="entry name" value="Adenine nucleotide alpha hydrolases-like"/>
    <property type="match status" value="1"/>
</dbReference>
<name>A0A1A9EYJ2_9GAMM</name>
<accession>A0A1A9EYJ2</accession>
<dbReference type="STRING" id="1821621.A8C75_09535"/>
<dbReference type="EMBL" id="CP015839">
    <property type="protein sequence ID" value="ANG62701.1"/>
    <property type="molecule type" value="Genomic_DNA"/>
</dbReference>
<evidence type="ECO:0000313" key="3">
    <source>
        <dbReference type="Proteomes" id="UP000078070"/>
    </source>
</evidence>
<gene>
    <name evidence="2" type="ORF">A8C75_09535</name>
</gene>
<protein>
    <submittedName>
        <fullName evidence="2">Universal stress protein UspA</fullName>
    </submittedName>
</protein>
<dbReference type="OrthoDB" id="9792500at2"/>
<dbReference type="Proteomes" id="UP000078070">
    <property type="component" value="Chromosome"/>
</dbReference>
<feature type="domain" description="UspA" evidence="1">
    <location>
        <begin position="1"/>
        <end position="138"/>
    </location>
</feature>
<dbReference type="Gene3D" id="3.40.50.620">
    <property type="entry name" value="HUPs"/>
    <property type="match status" value="1"/>
</dbReference>
<proteinExistence type="predicted"/>
<evidence type="ECO:0000259" key="1">
    <source>
        <dbReference type="Pfam" id="PF00582"/>
    </source>
</evidence>
<dbReference type="AlphaFoldDB" id="A0A1A9EYJ2"/>
<dbReference type="Pfam" id="PF00582">
    <property type="entry name" value="Usp"/>
    <property type="match status" value="1"/>
</dbReference>
<keyword evidence="3" id="KW-1185">Reference proteome</keyword>
<dbReference type="RefSeq" id="WP_067381251.1">
    <property type="nucleotide sequence ID" value="NZ_CP015839.1"/>
</dbReference>
<dbReference type="InterPro" id="IPR014729">
    <property type="entry name" value="Rossmann-like_a/b/a_fold"/>
</dbReference>
<sequence length="138" mass="14733">MYSHIMVPVDLAHAEQLQKALQSAADLARLYHASVCYVGVTASAPSSVAHTPEEFAAKMEQFSQTQAAKHQLPNVSSATYTSHDPTADLDDTLMRAASETGADLVIMASHVPGLLEHVFASNAGYFASFSKVSVLVVR</sequence>
<dbReference type="KEGG" id="mars:A8C75_09535"/>
<reference evidence="2 3" key="2">
    <citation type="journal article" date="2018" name="Int. J. Syst. Evol. Microbiol.">
        <title>Marinobacterium aestuarii sp. nov., a benzene-degrading marine bacterium isolated from estuary sediment.</title>
        <authorList>
            <person name="Bae S.S."/>
            <person name="Jung J."/>
            <person name="Chung D."/>
            <person name="Baek K."/>
        </authorList>
    </citation>
    <scope>NUCLEOTIDE SEQUENCE [LARGE SCALE GENOMIC DNA]</scope>
    <source>
        <strain evidence="2 3">ST58-10</strain>
    </source>
</reference>
<dbReference type="InterPro" id="IPR006016">
    <property type="entry name" value="UspA"/>
</dbReference>
<dbReference type="CDD" id="cd00293">
    <property type="entry name" value="USP-like"/>
    <property type="match status" value="1"/>
</dbReference>